<feature type="compositionally biased region" description="Gly residues" evidence="1">
    <location>
        <begin position="39"/>
        <end position="61"/>
    </location>
</feature>
<evidence type="ECO:0000256" key="1">
    <source>
        <dbReference type="SAM" id="MobiDB-lite"/>
    </source>
</evidence>
<proteinExistence type="predicted"/>
<evidence type="ECO:0000313" key="3">
    <source>
        <dbReference type="Proteomes" id="UP000319824"/>
    </source>
</evidence>
<name>A0A559TEE6_9HYPH</name>
<evidence type="ECO:0000313" key="2">
    <source>
        <dbReference type="EMBL" id="TVZ72976.1"/>
    </source>
</evidence>
<sequence length="255" mass="26013">MPIRKLISGGILVLTMTIAPLTSATFGISNEALAKDGNGNGNSGGGGNGNGNGNGNGGNHGSAGSNHGKSGNAHSHSKTTSKSGASTPTLESLFFHDKKTGKATKADKPVKSGNAAKESLKNTKSDTVGLSSLNRNYHAYMHSNDPRLAPVAAYVMAYAEFEKVSGPDVVPTDPALSDEALREALTGFTKGGVVSDDALAEAKEILGVGPAVGKIDEIRETLPDPEAVDTVEEPATTETTTTVTIVTETPAEPAN</sequence>
<feature type="compositionally biased region" description="Polar residues" evidence="1">
    <location>
        <begin position="78"/>
        <end position="90"/>
    </location>
</feature>
<dbReference type="RefSeq" id="WP_022717821.1">
    <property type="nucleotide sequence ID" value="NZ_ATTQ01000018.1"/>
</dbReference>
<reference evidence="2 3" key="1">
    <citation type="submission" date="2019-06" db="EMBL/GenBank/DDBJ databases">
        <title>Pac Bio to generate improved reference genome sequences for organisms with transposon mutant libraries (support for FEBA project).</title>
        <authorList>
            <person name="Blow M."/>
        </authorList>
    </citation>
    <scope>NUCLEOTIDE SEQUENCE [LARGE SCALE GENOMIC DNA]</scope>
    <source>
        <strain evidence="2 3">USDA 1844</strain>
    </source>
</reference>
<organism evidence="2 3">
    <name type="scientific">Rhizobium mongolense USDA 1844</name>
    <dbReference type="NCBI Taxonomy" id="1079460"/>
    <lineage>
        <taxon>Bacteria</taxon>
        <taxon>Pseudomonadati</taxon>
        <taxon>Pseudomonadota</taxon>
        <taxon>Alphaproteobacteria</taxon>
        <taxon>Hyphomicrobiales</taxon>
        <taxon>Rhizobiaceae</taxon>
        <taxon>Rhizobium/Agrobacterium group</taxon>
        <taxon>Rhizobium</taxon>
    </lineage>
</organism>
<gene>
    <name evidence="2" type="ORF">BCL32_1169</name>
</gene>
<dbReference type="EMBL" id="VISO01000002">
    <property type="protein sequence ID" value="TVZ72976.1"/>
    <property type="molecule type" value="Genomic_DNA"/>
</dbReference>
<feature type="compositionally biased region" description="Basic and acidic residues" evidence="1">
    <location>
        <begin position="94"/>
        <end position="110"/>
    </location>
</feature>
<feature type="compositionally biased region" description="Low complexity" evidence="1">
    <location>
        <begin position="62"/>
        <end position="73"/>
    </location>
</feature>
<dbReference type="Proteomes" id="UP000319824">
    <property type="component" value="Unassembled WGS sequence"/>
</dbReference>
<accession>A0A559TEE6</accession>
<comment type="caution">
    <text evidence="2">The sequence shown here is derived from an EMBL/GenBank/DDBJ whole genome shotgun (WGS) entry which is preliminary data.</text>
</comment>
<feature type="region of interest" description="Disordered" evidence="1">
    <location>
        <begin position="39"/>
        <end position="127"/>
    </location>
</feature>
<protein>
    <submittedName>
        <fullName evidence="2">Uncharacterized protein</fullName>
    </submittedName>
</protein>
<dbReference type="AlphaFoldDB" id="A0A559TEE6"/>